<dbReference type="Proteomes" id="UP001497680">
    <property type="component" value="Unassembled WGS sequence"/>
</dbReference>
<keyword evidence="2" id="KW-1185">Reference proteome</keyword>
<gene>
    <name evidence="1" type="ORF">F4821DRAFT_237827</name>
</gene>
<reference evidence="1 2" key="1">
    <citation type="journal article" date="2022" name="New Phytol.">
        <title>Ecological generalism drives hyperdiversity of secondary metabolite gene clusters in xylarialean endophytes.</title>
        <authorList>
            <person name="Franco M.E.E."/>
            <person name="Wisecaver J.H."/>
            <person name="Arnold A.E."/>
            <person name="Ju Y.M."/>
            <person name="Slot J.C."/>
            <person name="Ahrendt S."/>
            <person name="Moore L.P."/>
            <person name="Eastman K.E."/>
            <person name="Scott K."/>
            <person name="Konkel Z."/>
            <person name="Mondo S.J."/>
            <person name="Kuo A."/>
            <person name="Hayes R.D."/>
            <person name="Haridas S."/>
            <person name="Andreopoulos B."/>
            <person name="Riley R."/>
            <person name="LaButti K."/>
            <person name="Pangilinan J."/>
            <person name="Lipzen A."/>
            <person name="Amirebrahimi M."/>
            <person name="Yan J."/>
            <person name="Adam C."/>
            <person name="Keymanesh K."/>
            <person name="Ng V."/>
            <person name="Louie K."/>
            <person name="Northen T."/>
            <person name="Drula E."/>
            <person name="Henrissat B."/>
            <person name="Hsieh H.M."/>
            <person name="Youens-Clark K."/>
            <person name="Lutzoni F."/>
            <person name="Miadlikowska J."/>
            <person name="Eastwood D.C."/>
            <person name="Hamelin R.C."/>
            <person name="Grigoriev I.V."/>
            <person name="U'Ren J.M."/>
        </authorList>
    </citation>
    <scope>NUCLEOTIDE SEQUENCE [LARGE SCALE GENOMIC DNA]</scope>
    <source>
        <strain evidence="1 2">ER1909</strain>
    </source>
</reference>
<accession>A0ACC0D2I3</accession>
<name>A0ACC0D2I3_9PEZI</name>
<evidence type="ECO:0000313" key="1">
    <source>
        <dbReference type="EMBL" id="KAI6086721.1"/>
    </source>
</evidence>
<evidence type="ECO:0000313" key="2">
    <source>
        <dbReference type="Proteomes" id="UP001497680"/>
    </source>
</evidence>
<dbReference type="EMBL" id="MU394313">
    <property type="protein sequence ID" value="KAI6086721.1"/>
    <property type="molecule type" value="Genomic_DNA"/>
</dbReference>
<protein>
    <submittedName>
        <fullName evidence="1">Translin</fullName>
    </submittedName>
</protein>
<sequence>MSEVVVPQNQTQNRVGGIKRDYRGKEKMAYNKPVRDLPRNAYTSMFESFRSELDEHHDRRMKIGKVSRDVTALSKKIIFSLQRVRKLNQPLPDRLKADVDERMKEIAAHLATIEEDVAGMNRYRYPLICLEEFVEAVSFSHYLQHQMLITPSQAQEILPAKIELTSPDYVFGIFDLTGEMMRFATAVTALMGSMPGSATKSTPDEKSDGDNRTILKDLQDVSSMLHICPPVGGKPYAYSKKVSIMDEQVLKVERLGYGITVRGSERPKGWMPDLDEAGTGHGDQDDVFMG</sequence>
<organism evidence="1 2">
    <name type="scientific">Hypoxylon rubiginosum</name>
    <dbReference type="NCBI Taxonomy" id="110542"/>
    <lineage>
        <taxon>Eukaryota</taxon>
        <taxon>Fungi</taxon>
        <taxon>Dikarya</taxon>
        <taxon>Ascomycota</taxon>
        <taxon>Pezizomycotina</taxon>
        <taxon>Sordariomycetes</taxon>
        <taxon>Xylariomycetidae</taxon>
        <taxon>Xylariales</taxon>
        <taxon>Hypoxylaceae</taxon>
        <taxon>Hypoxylon</taxon>
    </lineage>
</organism>
<comment type="caution">
    <text evidence="1">The sequence shown here is derived from an EMBL/GenBank/DDBJ whole genome shotgun (WGS) entry which is preliminary data.</text>
</comment>
<proteinExistence type="predicted"/>